<keyword evidence="3" id="KW-0560">Oxidoreductase</keyword>
<dbReference type="Gene3D" id="3.40.50.720">
    <property type="entry name" value="NAD(P)-binding Rossmann-like Domain"/>
    <property type="match status" value="1"/>
</dbReference>
<reference evidence="6" key="2">
    <citation type="submission" date="2021-04" db="EMBL/GenBank/DDBJ databases">
        <authorList>
            <person name="Gilroy R."/>
        </authorList>
    </citation>
    <scope>NUCLEOTIDE SEQUENCE</scope>
    <source>
        <strain evidence="6">ChiHjej8B7-25341</strain>
    </source>
</reference>
<evidence type="ECO:0000256" key="3">
    <source>
        <dbReference type="ARBA" id="ARBA00023002"/>
    </source>
</evidence>
<dbReference type="InterPro" id="IPR013149">
    <property type="entry name" value="ADH-like_C"/>
</dbReference>
<proteinExistence type="inferred from homology"/>
<dbReference type="GO" id="GO:0016491">
    <property type="term" value="F:oxidoreductase activity"/>
    <property type="evidence" value="ECO:0007669"/>
    <property type="project" value="UniProtKB-KW"/>
</dbReference>
<dbReference type="InterPro" id="IPR002328">
    <property type="entry name" value="ADH_Zn_CS"/>
</dbReference>
<dbReference type="PROSITE" id="PS00059">
    <property type="entry name" value="ADH_ZINC"/>
    <property type="match status" value="1"/>
</dbReference>
<evidence type="ECO:0000256" key="2">
    <source>
        <dbReference type="ARBA" id="ARBA00022833"/>
    </source>
</evidence>
<name>A0A9D2U047_9FIRM</name>
<dbReference type="Pfam" id="PF00107">
    <property type="entry name" value="ADH_zinc_N"/>
    <property type="match status" value="1"/>
</dbReference>
<evidence type="ECO:0000256" key="4">
    <source>
        <dbReference type="RuleBase" id="RU361277"/>
    </source>
</evidence>
<evidence type="ECO:0000256" key="1">
    <source>
        <dbReference type="ARBA" id="ARBA00022723"/>
    </source>
</evidence>
<keyword evidence="1 4" id="KW-0479">Metal-binding</keyword>
<evidence type="ECO:0000259" key="5">
    <source>
        <dbReference type="SMART" id="SM00829"/>
    </source>
</evidence>
<dbReference type="PANTHER" id="PTHR43401">
    <property type="entry name" value="L-THREONINE 3-DEHYDROGENASE"/>
    <property type="match status" value="1"/>
</dbReference>
<gene>
    <name evidence="6" type="ORF">H9912_05885</name>
</gene>
<dbReference type="SUPFAM" id="SSF51735">
    <property type="entry name" value="NAD(P)-binding Rossmann-fold domains"/>
    <property type="match status" value="1"/>
</dbReference>
<sequence length="346" mass="37478">MKSAVFYGKHDLRIEDHEMPAVGPEDVLIRVKACGVCGTDVHIYEGDPGAAEVTPPTILGHEFSGIVVKTGEAVASVRPGDRVCVDPNCYCGKCSFCRQGIPHFCKHMIGYGTTVNGGFAEYCSVRESQVYPLGENTSFEQGAMTEPVACCLHGMDLCGIRPGHQVVVIGGGMIGLIMVQLAKLAGAAKVALLEPVKEKRETAEKLGADLCLDPTEQGIQIKKLLREAGFSWIQTVIECVGRPTTIEQAIGLADPKAIVMMFGLTRPEESIPVKPFLIFQKELELKASYINPCTQQRALDLINSGRLDVSSMVCGVYGLEKLPEILSDPALRARGKFIISPERQEM</sequence>
<reference evidence="6" key="1">
    <citation type="journal article" date="2021" name="PeerJ">
        <title>Extensive microbial diversity within the chicken gut microbiome revealed by metagenomics and culture.</title>
        <authorList>
            <person name="Gilroy R."/>
            <person name="Ravi A."/>
            <person name="Getino M."/>
            <person name="Pursley I."/>
            <person name="Horton D.L."/>
            <person name="Alikhan N.F."/>
            <person name="Baker D."/>
            <person name="Gharbi K."/>
            <person name="Hall N."/>
            <person name="Watson M."/>
            <person name="Adriaenssens E.M."/>
            <person name="Foster-Nyarko E."/>
            <person name="Jarju S."/>
            <person name="Secka A."/>
            <person name="Antonio M."/>
            <person name="Oren A."/>
            <person name="Chaudhuri R.R."/>
            <person name="La Ragione R."/>
            <person name="Hildebrand F."/>
            <person name="Pallen M.J."/>
        </authorList>
    </citation>
    <scope>NUCLEOTIDE SEQUENCE</scope>
    <source>
        <strain evidence="6">ChiHjej8B7-25341</strain>
    </source>
</reference>
<dbReference type="PANTHER" id="PTHR43401:SF2">
    <property type="entry name" value="L-THREONINE 3-DEHYDROGENASE"/>
    <property type="match status" value="1"/>
</dbReference>
<dbReference type="InterPro" id="IPR013154">
    <property type="entry name" value="ADH-like_N"/>
</dbReference>
<keyword evidence="2 4" id="KW-0862">Zinc</keyword>
<feature type="domain" description="Enoyl reductase (ER)" evidence="5">
    <location>
        <begin position="8"/>
        <end position="309"/>
    </location>
</feature>
<comment type="similarity">
    <text evidence="4">Belongs to the zinc-containing alcohol dehydrogenase family.</text>
</comment>
<comment type="caution">
    <text evidence="6">The sequence shown here is derived from an EMBL/GenBank/DDBJ whole genome shotgun (WGS) entry which is preliminary data.</text>
</comment>
<dbReference type="InterPro" id="IPR036291">
    <property type="entry name" value="NAD(P)-bd_dom_sf"/>
</dbReference>
<dbReference type="InterPro" id="IPR011032">
    <property type="entry name" value="GroES-like_sf"/>
</dbReference>
<evidence type="ECO:0000313" key="6">
    <source>
        <dbReference type="EMBL" id="HJD31454.1"/>
    </source>
</evidence>
<dbReference type="Proteomes" id="UP000823851">
    <property type="component" value="Unassembled WGS sequence"/>
</dbReference>
<dbReference type="InterPro" id="IPR020843">
    <property type="entry name" value="ER"/>
</dbReference>
<protein>
    <submittedName>
        <fullName evidence="6">Zinc-dependent alcohol dehydrogenase family protein</fullName>
    </submittedName>
</protein>
<dbReference type="Gene3D" id="3.90.180.10">
    <property type="entry name" value="Medium-chain alcohol dehydrogenases, catalytic domain"/>
    <property type="match status" value="1"/>
</dbReference>
<dbReference type="AlphaFoldDB" id="A0A9D2U047"/>
<comment type="cofactor">
    <cofactor evidence="4">
        <name>Zn(2+)</name>
        <dbReference type="ChEBI" id="CHEBI:29105"/>
    </cofactor>
</comment>
<dbReference type="EMBL" id="DWUW01000165">
    <property type="protein sequence ID" value="HJD31454.1"/>
    <property type="molecule type" value="Genomic_DNA"/>
</dbReference>
<dbReference type="CDD" id="cd08234">
    <property type="entry name" value="threonine_DH_like"/>
    <property type="match status" value="1"/>
</dbReference>
<dbReference type="GO" id="GO:0008270">
    <property type="term" value="F:zinc ion binding"/>
    <property type="evidence" value="ECO:0007669"/>
    <property type="project" value="InterPro"/>
</dbReference>
<organism evidence="6 7">
    <name type="scientific">Candidatus Eisenbergiella stercorigallinarum</name>
    <dbReference type="NCBI Taxonomy" id="2838557"/>
    <lineage>
        <taxon>Bacteria</taxon>
        <taxon>Bacillati</taxon>
        <taxon>Bacillota</taxon>
        <taxon>Clostridia</taxon>
        <taxon>Lachnospirales</taxon>
        <taxon>Lachnospiraceae</taxon>
        <taxon>Eisenbergiella</taxon>
    </lineage>
</organism>
<evidence type="ECO:0000313" key="7">
    <source>
        <dbReference type="Proteomes" id="UP000823851"/>
    </source>
</evidence>
<dbReference type="Pfam" id="PF08240">
    <property type="entry name" value="ADH_N"/>
    <property type="match status" value="1"/>
</dbReference>
<dbReference type="InterPro" id="IPR050129">
    <property type="entry name" value="Zn_alcohol_dh"/>
</dbReference>
<dbReference type="SUPFAM" id="SSF50129">
    <property type="entry name" value="GroES-like"/>
    <property type="match status" value="1"/>
</dbReference>
<dbReference type="SMART" id="SM00829">
    <property type="entry name" value="PKS_ER"/>
    <property type="match status" value="1"/>
</dbReference>
<accession>A0A9D2U047</accession>